<protein>
    <submittedName>
        <fullName evidence="1">Uncharacterized protein</fullName>
    </submittedName>
</protein>
<reference evidence="1 2" key="1">
    <citation type="submission" date="2014-04" db="EMBL/GenBank/DDBJ databases">
        <title>Evolutionary Origins and Diversification of the Mycorrhizal Mutualists.</title>
        <authorList>
            <consortium name="DOE Joint Genome Institute"/>
            <consortium name="Mycorrhizal Genomics Consortium"/>
            <person name="Kohler A."/>
            <person name="Kuo A."/>
            <person name="Nagy L.G."/>
            <person name="Floudas D."/>
            <person name="Copeland A."/>
            <person name="Barry K.W."/>
            <person name="Cichocki N."/>
            <person name="Veneault-Fourrey C."/>
            <person name="LaButti K."/>
            <person name="Lindquist E.A."/>
            <person name="Lipzen A."/>
            <person name="Lundell T."/>
            <person name="Morin E."/>
            <person name="Murat C."/>
            <person name="Riley R."/>
            <person name="Ohm R."/>
            <person name="Sun H."/>
            <person name="Tunlid A."/>
            <person name="Henrissat B."/>
            <person name="Grigoriev I.V."/>
            <person name="Hibbett D.S."/>
            <person name="Martin F."/>
        </authorList>
    </citation>
    <scope>NUCLEOTIDE SEQUENCE [LARGE SCALE GENOMIC DNA]</scope>
    <source>
        <strain evidence="1 2">MD-312</strain>
    </source>
</reference>
<evidence type="ECO:0000313" key="1">
    <source>
        <dbReference type="EMBL" id="KIJ60552.1"/>
    </source>
</evidence>
<keyword evidence="2" id="KW-1185">Reference proteome</keyword>
<dbReference type="AlphaFoldDB" id="A0A0C9WB65"/>
<dbReference type="OrthoDB" id="2803993at2759"/>
<sequence>MADASDNEEFRVSGEWIDNTNARIELLNSTPENRLFEVKEPGVLVGGDILLCKEDGDDFDCTMENIKPGVWKVVSLSEEEIVVAWLTEGPLTEDLSSFSELSVPEPELRDGAWVQIGGFSVDSGTGGILDHESVLEWEGTQHVGREVAFECIADFFLESGPVVPGGIVVRGNDGGYGIHGRQDVDGLVVEIKIKLA</sequence>
<evidence type="ECO:0000313" key="2">
    <source>
        <dbReference type="Proteomes" id="UP000053820"/>
    </source>
</evidence>
<proteinExistence type="predicted"/>
<name>A0A0C9WB65_9AGAM</name>
<dbReference type="EMBL" id="KN839871">
    <property type="protein sequence ID" value="KIJ60552.1"/>
    <property type="molecule type" value="Genomic_DNA"/>
</dbReference>
<dbReference type="HOGENOM" id="CLU_1390410_0_0_1"/>
<accession>A0A0C9WB65</accession>
<gene>
    <name evidence="1" type="ORF">HYDPIDRAFT_117082</name>
</gene>
<dbReference type="Proteomes" id="UP000053820">
    <property type="component" value="Unassembled WGS sequence"/>
</dbReference>
<organism evidence="1 2">
    <name type="scientific">Hydnomerulius pinastri MD-312</name>
    <dbReference type="NCBI Taxonomy" id="994086"/>
    <lineage>
        <taxon>Eukaryota</taxon>
        <taxon>Fungi</taxon>
        <taxon>Dikarya</taxon>
        <taxon>Basidiomycota</taxon>
        <taxon>Agaricomycotina</taxon>
        <taxon>Agaricomycetes</taxon>
        <taxon>Agaricomycetidae</taxon>
        <taxon>Boletales</taxon>
        <taxon>Boletales incertae sedis</taxon>
        <taxon>Leucogyrophana</taxon>
    </lineage>
</organism>